<dbReference type="InterPro" id="IPR036388">
    <property type="entry name" value="WH-like_DNA-bd_sf"/>
</dbReference>
<accession>A0A1W1DBA4</accession>
<dbReference type="GO" id="GO:0006355">
    <property type="term" value="P:regulation of DNA-templated transcription"/>
    <property type="evidence" value="ECO:0007669"/>
    <property type="project" value="InterPro"/>
</dbReference>
<dbReference type="Gene3D" id="1.10.10.10">
    <property type="entry name" value="Winged helix-like DNA-binding domain superfamily/Winged helix DNA-binding domain"/>
    <property type="match status" value="1"/>
</dbReference>
<feature type="domain" description="HTH luxR-type" evidence="1">
    <location>
        <begin position="1"/>
        <end position="40"/>
    </location>
</feature>
<dbReference type="SUPFAM" id="SSF46894">
    <property type="entry name" value="C-terminal effector domain of the bipartite response regulators"/>
    <property type="match status" value="1"/>
</dbReference>
<dbReference type="InterPro" id="IPR016032">
    <property type="entry name" value="Sig_transdc_resp-reg_C-effctor"/>
</dbReference>
<dbReference type="InterPro" id="IPR000792">
    <property type="entry name" value="Tscrpt_reg_LuxR_C"/>
</dbReference>
<evidence type="ECO:0000259" key="1">
    <source>
        <dbReference type="PROSITE" id="PS50043"/>
    </source>
</evidence>
<proteinExistence type="predicted"/>
<organism evidence="2">
    <name type="scientific">hydrothermal vent metagenome</name>
    <dbReference type="NCBI Taxonomy" id="652676"/>
    <lineage>
        <taxon>unclassified sequences</taxon>
        <taxon>metagenomes</taxon>
        <taxon>ecological metagenomes</taxon>
    </lineage>
</organism>
<protein>
    <recommendedName>
        <fullName evidence="1">HTH luxR-type domain-containing protein</fullName>
    </recommendedName>
</protein>
<name>A0A1W1DBA4_9ZZZZ</name>
<dbReference type="GO" id="GO:0003677">
    <property type="term" value="F:DNA binding"/>
    <property type="evidence" value="ECO:0007669"/>
    <property type="project" value="InterPro"/>
</dbReference>
<evidence type="ECO:0000313" key="2">
    <source>
        <dbReference type="EMBL" id="SFV77913.1"/>
    </source>
</evidence>
<dbReference type="PROSITE" id="PS50043">
    <property type="entry name" value="HTH_LUXR_2"/>
    <property type="match status" value="1"/>
</dbReference>
<reference evidence="2" key="1">
    <citation type="submission" date="2016-10" db="EMBL/GenBank/DDBJ databases">
        <authorList>
            <person name="de Groot N.N."/>
        </authorList>
    </citation>
    <scope>NUCLEOTIDE SEQUENCE</scope>
</reference>
<dbReference type="AlphaFoldDB" id="A0A1W1DBA4"/>
<dbReference type="EMBL" id="FPHQ01000248">
    <property type="protein sequence ID" value="SFV77913.1"/>
    <property type="molecule type" value="Genomic_DNA"/>
</dbReference>
<sequence length="50" mass="5526">MLAEELDISASTVEKHRASVMKKMQADSVVALSKMATLLRPLGQDFDFTD</sequence>
<dbReference type="Pfam" id="PF00196">
    <property type="entry name" value="GerE"/>
    <property type="match status" value="1"/>
</dbReference>
<gene>
    <name evidence="2" type="ORF">MNB_SUP05-10-427</name>
</gene>